<evidence type="ECO:0000256" key="1">
    <source>
        <dbReference type="ARBA" id="ARBA00022741"/>
    </source>
</evidence>
<name>A0A0L7LIH6_OPEBR</name>
<dbReference type="SMART" id="SM00173">
    <property type="entry name" value="RAS"/>
    <property type="match status" value="1"/>
</dbReference>
<gene>
    <name evidence="3" type="ORF">OBRU01_04949</name>
</gene>
<dbReference type="InterPro" id="IPR005225">
    <property type="entry name" value="Small_GTP-bd"/>
</dbReference>
<dbReference type="AlphaFoldDB" id="A0A0L7LIH6"/>
<dbReference type="PROSITE" id="PS51419">
    <property type="entry name" value="RAB"/>
    <property type="match status" value="1"/>
</dbReference>
<proteinExistence type="predicted"/>
<evidence type="ECO:0000313" key="3">
    <source>
        <dbReference type="EMBL" id="KOB75368.1"/>
    </source>
</evidence>
<feature type="non-terminal residue" evidence="3">
    <location>
        <position position="348"/>
    </location>
</feature>
<dbReference type="InterPro" id="IPR027417">
    <property type="entry name" value="P-loop_NTPase"/>
</dbReference>
<keyword evidence="2" id="KW-0342">GTP-binding</keyword>
<evidence type="ECO:0000313" key="4">
    <source>
        <dbReference type="Proteomes" id="UP000037510"/>
    </source>
</evidence>
<dbReference type="Gene3D" id="3.40.50.300">
    <property type="entry name" value="P-loop containing nucleotide triphosphate hydrolases"/>
    <property type="match status" value="1"/>
</dbReference>
<evidence type="ECO:0000256" key="2">
    <source>
        <dbReference type="ARBA" id="ARBA00023134"/>
    </source>
</evidence>
<dbReference type="InterPro" id="IPR001806">
    <property type="entry name" value="Small_GTPase"/>
</dbReference>
<dbReference type="GO" id="GO:0003924">
    <property type="term" value="F:GTPase activity"/>
    <property type="evidence" value="ECO:0007669"/>
    <property type="project" value="InterPro"/>
</dbReference>
<dbReference type="PRINTS" id="PR00449">
    <property type="entry name" value="RASTRNSFRMNG"/>
</dbReference>
<dbReference type="Pfam" id="PF00071">
    <property type="entry name" value="Ras"/>
    <property type="match status" value="1"/>
</dbReference>
<dbReference type="SMART" id="SM00175">
    <property type="entry name" value="RAB"/>
    <property type="match status" value="1"/>
</dbReference>
<reference evidence="3 4" key="1">
    <citation type="journal article" date="2015" name="Genome Biol. Evol.">
        <title>The genome of winter moth (Operophtera brumata) provides a genomic perspective on sexual dimorphism and phenology.</title>
        <authorList>
            <person name="Derks M.F."/>
            <person name="Smit S."/>
            <person name="Salis L."/>
            <person name="Schijlen E."/>
            <person name="Bossers A."/>
            <person name="Mateman C."/>
            <person name="Pijl A.S."/>
            <person name="de Ridder D."/>
            <person name="Groenen M.A."/>
            <person name="Visser M.E."/>
            <person name="Megens H.J."/>
        </authorList>
    </citation>
    <scope>NUCLEOTIDE SEQUENCE [LARGE SCALE GENOMIC DNA]</scope>
    <source>
        <strain evidence="3">WM2013NL</strain>
        <tissue evidence="3">Head and thorax</tissue>
    </source>
</reference>
<dbReference type="Proteomes" id="UP000037510">
    <property type="component" value="Unassembled WGS sequence"/>
</dbReference>
<feature type="non-terminal residue" evidence="3">
    <location>
        <position position="1"/>
    </location>
</feature>
<dbReference type="PANTHER" id="PTHR47977">
    <property type="entry name" value="RAS-RELATED PROTEIN RAB"/>
    <property type="match status" value="1"/>
</dbReference>
<dbReference type="FunFam" id="3.40.50.300:FF:001447">
    <property type="entry name" value="Ras-related protein Rab-1B"/>
    <property type="match status" value="1"/>
</dbReference>
<dbReference type="SUPFAM" id="SSF52540">
    <property type="entry name" value="P-loop containing nucleoside triphosphate hydrolases"/>
    <property type="match status" value="1"/>
</dbReference>
<comment type="caution">
    <text evidence="3">The sequence shown here is derived from an EMBL/GenBank/DDBJ whole genome shotgun (WGS) entry which is preliminary data.</text>
</comment>
<dbReference type="EMBL" id="JTDY01000937">
    <property type="protein sequence ID" value="KOB75368.1"/>
    <property type="molecule type" value="Genomic_DNA"/>
</dbReference>
<keyword evidence="1" id="KW-0547">Nucleotide-binding</keyword>
<dbReference type="PROSITE" id="PS51421">
    <property type="entry name" value="RAS"/>
    <property type="match status" value="1"/>
</dbReference>
<accession>A0A0L7LIH6</accession>
<protein>
    <submittedName>
        <fullName evidence="3">Putative rab23</fullName>
    </submittedName>
</protein>
<dbReference type="InterPro" id="IPR050227">
    <property type="entry name" value="Rab"/>
</dbReference>
<dbReference type="GO" id="GO:0005525">
    <property type="term" value="F:GTP binding"/>
    <property type="evidence" value="ECO:0007669"/>
    <property type="project" value="UniProtKB-KW"/>
</dbReference>
<keyword evidence="4" id="KW-1185">Reference proteome</keyword>
<sequence>MREEELEVALKVVIVGDGGVGKSSMIQRYCRGTFTRDYKKTIGVDFLERQIEIDGEDVRLMLWDTAGQEEFDAITKAYYRGAHACVLAFSTTDRDSFLALHSWKLKMHVRKCAVLIALTLLCGVNCSKYTKESEDKCLDYYQRGENIDLSSLPKEMTAVYFWPPPQRLRDSCEVIKFRNLTETEKATYSNECSTLNLVDQAAIKATYRNSAGKITSVLYYGNEETKRMYRSCDRELSKYLFIKLSDNSCVLGINCSAGGRGVLLSSLLKKTSEVQAMVENECGEIPTIIVQNKIDLMDQCVVGPLFRFTISEQRSFANHNSNGTILLRPTKHRPGGKKKNIFRNACRI</sequence>
<organism evidence="3 4">
    <name type="scientific">Operophtera brumata</name>
    <name type="common">Winter moth</name>
    <name type="synonym">Phalaena brumata</name>
    <dbReference type="NCBI Taxonomy" id="104452"/>
    <lineage>
        <taxon>Eukaryota</taxon>
        <taxon>Metazoa</taxon>
        <taxon>Ecdysozoa</taxon>
        <taxon>Arthropoda</taxon>
        <taxon>Hexapoda</taxon>
        <taxon>Insecta</taxon>
        <taxon>Pterygota</taxon>
        <taxon>Neoptera</taxon>
        <taxon>Endopterygota</taxon>
        <taxon>Lepidoptera</taxon>
        <taxon>Glossata</taxon>
        <taxon>Ditrysia</taxon>
        <taxon>Geometroidea</taxon>
        <taxon>Geometridae</taxon>
        <taxon>Larentiinae</taxon>
        <taxon>Operophtera</taxon>
    </lineage>
</organism>
<dbReference type="SMART" id="SM00176">
    <property type="entry name" value="RAN"/>
    <property type="match status" value="1"/>
</dbReference>
<dbReference type="STRING" id="104452.A0A0L7LIH6"/>
<dbReference type="NCBIfam" id="TIGR00231">
    <property type="entry name" value="small_GTP"/>
    <property type="match status" value="1"/>
</dbReference>
<dbReference type="SMART" id="SM00174">
    <property type="entry name" value="RHO"/>
    <property type="match status" value="1"/>
</dbReference>